<dbReference type="Pfam" id="PF13519">
    <property type="entry name" value="VWA_2"/>
    <property type="match status" value="1"/>
</dbReference>
<dbReference type="InterPro" id="IPR019734">
    <property type="entry name" value="TPR_rpt"/>
</dbReference>
<evidence type="ECO:0000256" key="4">
    <source>
        <dbReference type="ARBA" id="ARBA00023136"/>
    </source>
</evidence>
<dbReference type="InterPro" id="IPR002035">
    <property type="entry name" value="VWF_A"/>
</dbReference>
<proteinExistence type="predicted"/>
<protein>
    <submittedName>
        <fullName evidence="9">VWA domain-containing protein</fullName>
    </submittedName>
</protein>
<name>A0A5P8P0H7_9BACT</name>
<feature type="repeat" description="TPR" evidence="5">
    <location>
        <begin position="340"/>
        <end position="373"/>
    </location>
</feature>
<evidence type="ECO:0000256" key="6">
    <source>
        <dbReference type="SAM" id="MobiDB-lite"/>
    </source>
</evidence>
<dbReference type="RefSeq" id="WP_152307020.1">
    <property type="nucleotide sequence ID" value="NZ_CP043617.1"/>
</dbReference>
<dbReference type="InterPro" id="IPR050768">
    <property type="entry name" value="UPF0353/GerABKA_families"/>
</dbReference>
<keyword evidence="1" id="KW-1003">Cell membrane</keyword>
<dbReference type="Gene3D" id="1.25.40.10">
    <property type="entry name" value="Tetratricopeptide repeat domain"/>
    <property type="match status" value="1"/>
</dbReference>
<dbReference type="SUPFAM" id="SSF48452">
    <property type="entry name" value="TPR-like"/>
    <property type="match status" value="1"/>
</dbReference>
<evidence type="ECO:0000256" key="7">
    <source>
        <dbReference type="SAM" id="Phobius"/>
    </source>
</evidence>
<evidence type="ECO:0000256" key="2">
    <source>
        <dbReference type="ARBA" id="ARBA00022692"/>
    </source>
</evidence>
<dbReference type="PROSITE" id="PS50005">
    <property type="entry name" value="TPR"/>
    <property type="match status" value="1"/>
</dbReference>
<sequence length="474" mass="53144">MNFLNPEFFWLFLFLLAVYVKKDYKKFNPSTYGYVVTFIFIVIALSRPVIEQEPIKTKQSLNDVVIGVDLSYSMQGEDISPNRLSSAKEYLSNLVKNNTKTRFGVLGFTTNAIVLSPLTQDSELLLHLFNSLDESLIVTKGSSVMPALKLARRLSKSKKLSVVLLTDGGDELNYSDESEFAKENKMTVNIMMLATNSGSTLKLKNGDLLEDEKGDIVVSRANSAIKTIADATGGVYSTNFSDIISALSSQREANINTQVTIVQNKELFYYFIVLAILSFLVSVTSLKRFVIAFLILIGVDVQAFDYKSFYEANRLYTEGKYEKALQKYKQLRSSDALDKSIVFYNIANSYVRLKEFKKARENYMKSLTLHYSLEADENLYFIKDVDEEKQMSTGQQKSVKKSSDAKQKESSEKQKEGGGSNMNVSAASSSASDNSGKKVKSNQSSVDMSNGKAKLSSRQYELINKRGVSEKQPW</sequence>
<feature type="compositionally biased region" description="Basic and acidic residues" evidence="6">
    <location>
        <begin position="463"/>
        <end position="474"/>
    </location>
</feature>
<keyword evidence="3 7" id="KW-1133">Transmembrane helix</keyword>
<evidence type="ECO:0000256" key="5">
    <source>
        <dbReference type="PROSITE-ProRule" id="PRU00339"/>
    </source>
</evidence>
<keyword evidence="2 7" id="KW-0812">Transmembrane</keyword>
<dbReference type="KEGG" id="sulg:FJR48_04790"/>
<feature type="compositionally biased region" description="Basic and acidic residues" evidence="6">
    <location>
        <begin position="401"/>
        <end position="416"/>
    </location>
</feature>
<feature type="compositionally biased region" description="Low complexity" evidence="6">
    <location>
        <begin position="421"/>
        <end position="434"/>
    </location>
</feature>
<feature type="transmembrane region" description="Helical" evidence="7">
    <location>
        <begin position="32"/>
        <end position="50"/>
    </location>
</feature>
<keyword evidence="4 7" id="KW-0472">Membrane</keyword>
<evidence type="ECO:0000256" key="3">
    <source>
        <dbReference type="ARBA" id="ARBA00022989"/>
    </source>
</evidence>
<dbReference type="PANTHER" id="PTHR22550">
    <property type="entry name" value="SPORE GERMINATION PROTEIN"/>
    <property type="match status" value="1"/>
</dbReference>
<dbReference type="Proteomes" id="UP000326944">
    <property type="component" value="Chromosome"/>
</dbReference>
<dbReference type="SMART" id="SM00327">
    <property type="entry name" value="VWA"/>
    <property type="match status" value="1"/>
</dbReference>
<feature type="transmembrane region" description="Helical" evidence="7">
    <location>
        <begin position="267"/>
        <end position="283"/>
    </location>
</feature>
<evidence type="ECO:0000256" key="1">
    <source>
        <dbReference type="ARBA" id="ARBA00022475"/>
    </source>
</evidence>
<organism evidence="9 10">
    <name type="scientific">Sulfurimonas lithotrophica</name>
    <dbReference type="NCBI Taxonomy" id="2590022"/>
    <lineage>
        <taxon>Bacteria</taxon>
        <taxon>Pseudomonadati</taxon>
        <taxon>Campylobacterota</taxon>
        <taxon>Epsilonproteobacteria</taxon>
        <taxon>Campylobacterales</taxon>
        <taxon>Sulfurimonadaceae</taxon>
        <taxon>Sulfurimonas</taxon>
    </lineage>
</organism>
<reference evidence="9 10" key="1">
    <citation type="submission" date="2019-09" db="EMBL/GenBank/DDBJ databases">
        <title>Sulfurimonas gotlandica sp. nov., a chemoautotrophic and psychrotolerant epsilonproteobacterium isolated from a pelagic redoxcline, and an emended description of the genus Sulfurimonas.</title>
        <authorList>
            <person name="Wang S."/>
            <person name="Jiang L."/>
            <person name="Shao S."/>
        </authorList>
    </citation>
    <scope>NUCLEOTIDE SEQUENCE [LARGE SCALE GENOMIC DNA]</scope>
    <source>
        <strain evidence="9 10">GYSZ_1</strain>
    </source>
</reference>
<dbReference type="OrthoDB" id="5332745at2"/>
<keyword evidence="10" id="KW-1185">Reference proteome</keyword>
<dbReference type="InterPro" id="IPR036465">
    <property type="entry name" value="vWFA_dom_sf"/>
</dbReference>
<dbReference type="SUPFAM" id="SSF53300">
    <property type="entry name" value="vWA-like"/>
    <property type="match status" value="1"/>
</dbReference>
<dbReference type="InterPro" id="IPR011990">
    <property type="entry name" value="TPR-like_helical_dom_sf"/>
</dbReference>
<evidence type="ECO:0000313" key="10">
    <source>
        <dbReference type="Proteomes" id="UP000326944"/>
    </source>
</evidence>
<evidence type="ECO:0000259" key="8">
    <source>
        <dbReference type="PROSITE" id="PS50234"/>
    </source>
</evidence>
<dbReference type="PROSITE" id="PS50234">
    <property type="entry name" value="VWFA"/>
    <property type="match status" value="1"/>
</dbReference>
<accession>A0A5P8P0H7</accession>
<dbReference type="PANTHER" id="PTHR22550:SF5">
    <property type="entry name" value="LEUCINE ZIPPER PROTEIN 4"/>
    <property type="match status" value="1"/>
</dbReference>
<feature type="domain" description="VWFA" evidence="8">
    <location>
        <begin position="63"/>
        <end position="259"/>
    </location>
</feature>
<gene>
    <name evidence="9" type="ORF">FJR48_04790</name>
</gene>
<feature type="region of interest" description="Disordered" evidence="6">
    <location>
        <begin position="392"/>
        <end position="474"/>
    </location>
</feature>
<keyword evidence="5" id="KW-0802">TPR repeat</keyword>
<dbReference type="EMBL" id="CP043617">
    <property type="protein sequence ID" value="QFR49077.1"/>
    <property type="molecule type" value="Genomic_DNA"/>
</dbReference>
<evidence type="ECO:0000313" key="9">
    <source>
        <dbReference type="EMBL" id="QFR49077.1"/>
    </source>
</evidence>
<dbReference type="Gene3D" id="3.40.50.410">
    <property type="entry name" value="von Willebrand factor, type A domain"/>
    <property type="match status" value="1"/>
</dbReference>
<dbReference type="AlphaFoldDB" id="A0A5P8P0H7"/>